<evidence type="ECO:0000313" key="2">
    <source>
        <dbReference type="EMBL" id="EER74728.1"/>
    </source>
</evidence>
<comment type="caution">
    <text evidence="2">The sequence shown here is derived from an EMBL/GenBank/DDBJ whole genome shotgun (WGS) entry which is preliminary data.</text>
</comment>
<dbReference type="HOGENOM" id="CLU_041900_4_1_9"/>
<dbReference type="InterPro" id="IPR047951">
    <property type="entry name" value="Transpos_ISL3"/>
</dbReference>
<dbReference type="Proteomes" id="UP000004528">
    <property type="component" value="Unassembled WGS sequence"/>
</dbReference>
<organism evidence="2 3">
    <name type="scientific">Weissella paramesenteroides ATCC 33313</name>
    <dbReference type="NCBI Taxonomy" id="585506"/>
    <lineage>
        <taxon>Bacteria</taxon>
        <taxon>Bacillati</taxon>
        <taxon>Bacillota</taxon>
        <taxon>Bacilli</taxon>
        <taxon>Lactobacillales</taxon>
        <taxon>Lactobacillaceae</taxon>
        <taxon>Weissella</taxon>
    </lineage>
</organism>
<feature type="domain" description="Transposase IS204/IS1001/IS1096/IS1165 DDE" evidence="1">
    <location>
        <begin position="145"/>
        <end position="221"/>
    </location>
</feature>
<protein>
    <submittedName>
        <fullName evidence="2">Transposase</fullName>
    </submittedName>
</protein>
<accession>C5RB59</accession>
<dbReference type="OrthoDB" id="9790355at2"/>
<proteinExistence type="predicted"/>
<name>C5RB59_WEIPA</name>
<dbReference type="PANTHER" id="PTHR33498">
    <property type="entry name" value="TRANSPOSASE FOR INSERTION SEQUENCE ELEMENT IS1557"/>
    <property type="match status" value="1"/>
</dbReference>
<sequence>MDKHIKILLGIKGGIRQQVWHLKLSYDNYCPQCACLMNKNGTKLVQHIASRAANIFNQLAIRKQKYICPQCHQTALAEFTDIKAGDHIIANVKQAAAMELSDNVSQKHIAQAYNISPHTVMRQAQGLFNYNKTTFHYLPQHIAFDDFKSGNFAKSSGMSMILMDSATHRVLDIMLERGDNNLRHYFEQYSYSARAGIKTVTADLFSPYRQMIHDLFPPARLSLIGFTL</sequence>
<dbReference type="Pfam" id="PF01610">
    <property type="entry name" value="DDE_Tnp_ISL3"/>
    <property type="match status" value="1"/>
</dbReference>
<gene>
    <name evidence="2" type="ORF">HMPREF0877_1204</name>
</gene>
<keyword evidence="3" id="KW-1185">Reference proteome</keyword>
<dbReference type="AlphaFoldDB" id="C5RB59"/>
<dbReference type="EMBL" id="ACKU01000014">
    <property type="protein sequence ID" value="EER74728.1"/>
    <property type="molecule type" value="Genomic_DNA"/>
</dbReference>
<evidence type="ECO:0000259" key="1">
    <source>
        <dbReference type="Pfam" id="PF01610"/>
    </source>
</evidence>
<dbReference type="eggNOG" id="COG3464">
    <property type="taxonomic scope" value="Bacteria"/>
</dbReference>
<dbReference type="PANTHER" id="PTHR33498:SF1">
    <property type="entry name" value="TRANSPOSASE FOR INSERTION SEQUENCE ELEMENT IS1557"/>
    <property type="match status" value="1"/>
</dbReference>
<reference evidence="2 3" key="1">
    <citation type="submission" date="2009-04" db="EMBL/GenBank/DDBJ databases">
        <authorList>
            <person name="Qin X."/>
            <person name="Bachman B."/>
            <person name="Battles P."/>
            <person name="Bell A."/>
            <person name="Bess C."/>
            <person name="Bickham C."/>
            <person name="Chaboub L."/>
            <person name="Chen D."/>
            <person name="Coyle M."/>
            <person name="Deiros D.R."/>
            <person name="Dinh H."/>
            <person name="Forbes L."/>
            <person name="Fowler G."/>
            <person name="Francisco L."/>
            <person name="Fu Q."/>
            <person name="Gubbala S."/>
            <person name="Hale W."/>
            <person name="Han Y."/>
            <person name="Hemphill L."/>
            <person name="Highlander S.K."/>
            <person name="Hirani K."/>
            <person name="Hogues M."/>
            <person name="Jackson L."/>
            <person name="Jakkamsetti A."/>
            <person name="Javaid M."/>
            <person name="Jiang H."/>
            <person name="Korchina V."/>
            <person name="Kovar C."/>
            <person name="Lara F."/>
            <person name="Lee S."/>
            <person name="Mata R."/>
            <person name="Mathew T."/>
            <person name="Moen C."/>
            <person name="Morales K."/>
            <person name="Munidasa M."/>
            <person name="Nazareth L."/>
            <person name="Ngo R."/>
            <person name="Nguyen L."/>
            <person name="Okwuonu G."/>
            <person name="Ongeri F."/>
            <person name="Patil S."/>
            <person name="Petrosino J."/>
            <person name="Pham C."/>
            <person name="Pham P."/>
            <person name="Pu L.-L."/>
            <person name="Puazo M."/>
            <person name="Raj R."/>
            <person name="Reid J."/>
            <person name="Rouhana J."/>
            <person name="Saada N."/>
            <person name="Shang Y."/>
            <person name="Simmons D."/>
            <person name="Thornton R."/>
            <person name="Warren J."/>
            <person name="Weissenberger G."/>
            <person name="Zhang J."/>
            <person name="Zhang L."/>
            <person name="Zhou C."/>
            <person name="Zhu D."/>
            <person name="Muzny D."/>
            <person name="Worley K."/>
            <person name="Gibbs R."/>
        </authorList>
    </citation>
    <scope>NUCLEOTIDE SEQUENCE [LARGE SCALE GENOMIC DNA]</scope>
    <source>
        <strain evidence="2 3">ATCC 33313</strain>
    </source>
</reference>
<dbReference type="InterPro" id="IPR002560">
    <property type="entry name" value="Transposase_DDE"/>
</dbReference>
<evidence type="ECO:0000313" key="3">
    <source>
        <dbReference type="Proteomes" id="UP000004528"/>
    </source>
</evidence>